<accession>A0AAE1AD29</accession>
<evidence type="ECO:0000256" key="1">
    <source>
        <dbReference type="ARBA" id="ARBA00000428"/>
    </source>
</evidence>
<dbReference type="Proteomes" id="UP001283361">
    <property type="component" value="Unassembled WGS sequence"/>
</dbReference>
<evidence type="ECO:0000256" key="5">
    <source>
        <dbReference type="ARBA" id="ARBA00022723"/>
    </source>
</evidence>
<feature type="binding site" evidence="11">
    <location>
        <position position="91"/>
    </location>
    <ligand>
        <name>Ni(2+)</name>
        <dbReference type="ChEBI" id="CHEBI:49786"/>
        <note>for nickel-dependent acireductone dioxygenase activity</note>
    </ligand>
</feature>
<dbReference type="GO" id="GO:0010309">
    <property type="term" value="F:acireductone dioxygenase [iron(II)-requiring] activity"/>
    <property type="evidence" value="ECO:0007669"/>
    <property type="project" value="UniProtKB-UniRule"/>
</dbReference>
<keyword evidence="10 11" id="KW-0539">Nucleus</keyword>
<feature type="binding site" evidence="11">
    <location>
        <position position="134"/>
    </location>
    <ligand>
        <name>Fe(2+)</name>
        <dbReference type="ChEBI" id="CHEBI:29033"/>
        <note>for iron-dependent acireductone dioxygenase activity</note>
    </ligand>
</feature>
<dbReference type="GO" id="GO:0005506">
    <property type="term" value="F:iron ion binding"/>
    <property type="evidence" value="ECO:0007669"/>
    <property type="project" value="UniProtKB-UniRule"/>
</dbReference>
<evidence type="ECO:0000256" key="8">
    <source>
        <dbReference type="ARBA" id="ARBA00023004"/>
    </source>
</evidence>
<reference evidence="12" key="1">
    <citation type="journal article" date="2023" name="G3 (Bethesda)">
        <title>A reference genome for the long-term kleptoplast-retaining sea slug Elysia crispata morphotype clarki.</title>
        <authorList>
            <person name="Eastman K.E."/>
            <person name="Pendleton A.L."/>
            <person name="Shaikh M.A."/>
            <person name="Suttiyut T."/>
            <person name="Ogas R."/>
            <person name="Tomko P."/>
            <person name="Gavelis G."/>
            <person name="Widhalm J.R."/>
            <person name="Wisecaver J.H."/>
        </authorList>
    </citation>
    <scope>NUCLEOTIDE SEQUENCE</scope>
    <source>
        <strain evidence="12">ECLA1</strain>
    </source>
</reference>
<dbReference type="EC" id="1.13.11.54" evidence="11"/>
<proteinExistence type="inferred from homology"/>
<comment type="catalytic activity">
    <reaction evidence="11">
        <text>1,2-dihydroxy-5-(methylsulfanyl)pent-1-en-3-one + O2 = 3-(methylsulfanyl)propanoate + CO + formate + 2 H(+)</text>
        <dbReference type="Rhea" id="RHEA:14161"/>
        <dbReference type="ChEBI" id="CHEBI:15378"/>
        <dbReference type="ChEBI" id="CHEBI:15379"/>
        <dbReference type="ChEBI" id="CHEBI:15740"/>
        <dbReference type="ChEBI" id="CHEBI:17245"/>
        <dbReference type="ChEBI" id="CHEBI:49016"/>
        <dbReference type="ChEBI" id="CHEBI:49252"/>
        <dbReference type="EC" id="1.13.11.53"/>
    </reaction>
</comment>
<dbReference type="InterPro" id="IPR014710">
    <property type="entry name" value="RmlC-like_jellyroll"/>
</dbReference>
<keyword evidence="2 11" id="KW-0963">Cytoplasm</keyword>
<dbReference type="GO" id="GO:0016151">
    <property type="term" value="F:nickel cation binding"/>
    <property type="evidence" value="ECO:0007669"/>
    <property type="project" value="UniProtKB-UniRule"/>
</dbReference>
<evidence type="ECO:0000256" key="4">
    <source>
        <dbReference type="ARBA" id="ARBA00022605"/>
    </source>
</evidence>
<evidence type="ECO:0000313" key="13">
    <source>
        <dbReference type="Proteomes" id="UP001283361"/>
    </source>
</evidence>
<evidence type="ECO:0000256" key="10">
    <source>
        <dbReference type="ARBA" id="ARBA00023242"/>
    </source>
</evidence>
<dbReference type="InterPro" id="IPR004313">
    <property type="entry name" value="ARD"/>
</dbReference>
<dbReference type="HAMAP" id="MF_03154">
    <property type="entry name" value="Salvage_MtnD_euk"/>
    <property type="match status" value="1"/>
</dbReference>
<feature type="binding site" evidence="11">
    <location>
        <position position="95"/>
    </location>
    <ligand>
        <name>Fe(2+)</name>
        <dbReference type="ChEBI" id="CHEBI:29033"/>
        <note>for iron-dependent acireductone dioxygenase activity</note>
    </ligand>
</feature>
<evidence type="ECO:0000256" key="3">
    <source>
        <dbReference type="ARBA" id="ARBA00022596"/>
    </source>
</evidence>
<evidence type="ECO:0000256" key="7">
    <source>
        <dbReference type="ARBA" id="ARBA00023002"/>
    </source>
</evidence>
<dbReference type="Pfam" id="PF03079">
    <property type="entry name" value="ARD"/>
    <property type="match status" value="1"/>
</dbReference>
<name>A0AAE1AD29_9GAST</name>
<dbReference type="GO" id="GO:0005737">
    <property type="term" value="C:cytoplasm"/>
    <property type="evidence" value="ECO:0007669"/>
    <property type="project" value="UniProtKB-SubCell"/>
</dbReference>
<comment type="pathway">
    <text evidence="11">Amino-acid biosynthesis; L-methionine biosynthesis via salvage pathway; L-methionine from S-methyl-5-thio-alpha-D-ribose 1-phosphate: step 5/6.</text>
</comment>
<evidence type="ECO:0000256" key="2">
    <source>
        <dbReference type="ARBA" id="ARBA00022490"/>
    </source>
</evidence>
<comment type="caution">
    <text evidence="12">The sequence shown here is derived from an EMBL/GenBank/DDBJ whole genome shotgun (WGS) entry which is preliminary data.</text>
</comment>
<keyword evidence="13" id="KW-1185">Reference proteome</keyword>
<comment type="subcellular location">
    <subcellularLocation>
        <location evidence="11">Cytoplasm</location>
    </subcellularLocation>
    <subcellularLocation>
        <location evidence="11">Nucleus</location>
    </subcellularLocation>
</comment>
<dbReference type="InterPro" id="IPR011051">
    <property type="entry name" value="RmlC_Cupin_sf"/>
</dbReference>
<dbReference type="InterPro" id="IPR027496">
    <property type="entry name" value="ARD_euk"/>
</dbReference>
<dbReference type="EMBL" id="JAWDGP010002092">
    <property type="protein sequence ID" value="KAK3785644.1"/>
    <property type="molecule type" value="Genomic_DNA"/>
</dbReference>
<dbReference type="CDD" id="cd02232">
    <property type="entry name" value="cupin_ARD"/>
    <property type="match status" value="1"/>
</dbReference>
<keyword evidence="3 11" id="KW-0533">Nickel</keyword>
<evidence type="ECO:0000313" key="12">
    <source>
        <dbReference type="EMBL" id="KAK3785644.1"/>
    </source>
</evidence>
<dbReference type="PANTHER" id="PTHR23418">
    <property type="entry name" value="ACIREDUCTONE DIOXYGENASE"/>
    <property type="match status" value="1"/>
</dbReference>
<keyword evidence="8 11" id="KW-0408">Iron</keyword>
<dbReference type="GO" id="GO:0019509">
    <property type="term" value="P:L-methionine salvage from methylthioadenosine"/>
    <property type="evidence" value="ECO:0007669"/>
    <property type="project" value="UniProtKB-UniRule"/>
</dbReference>
<keyword evidence="4 11" id="KW-0028">Amino-acid biosynthesis</keyword>
<feature type="binding site" evidence="11">
    <location>
        <position position="89"/>
    </location>
    <ligand>
        <name>Fe(2+)</name>
        <dbReference type="ChEBI" id="CHEBI:29033"/>
        <note>for iron-dependent acireductone dioxygenase activity</note>
    </ligand>
</feature>
<dbReference type="Gene3D" id="2.60.120.10">
    <property type="entry name" value="Jelly Rolls"/>
    <property type="match status" value="1"/>
</dbReference>
<feature type="binding site" evidence="11">
    <location>
        <position position="134"/>
    </location>
    <ligand>
        <name>Ni(2+)</name>
        <dbReference type="ChEBI" id="CHEBI:49786"/>
        <note>for nickel-dependent acireductone dioxygenase activity</note>
    </ligand>
</feature>
<evidence type="ECO:0000256" key="6">
    <source>
        <dbReference type="ARBA" id="ARBA00022964"/>
    </source>
</evidence>
<comment type="catalytic activity">
    <reaction evidence="1 11">
        <text>1,2-dihydroxy-5-(methylsulfanyl)pent-1-en-3-one + O2 = 4-methylsulfanyl-2-oxobutanoate + formate + 2 H(+)</text>
        <dbReference type="Rhea" id="RHEA:24504"/>
        <dbReference type="ChEBI" id="CHEBI:15378"/>
        <dbReference type="ChEBI" id="CHEBI:15379"/>
        <dbReference type="ChEBI" id="CHEBI:15740"/>
        <dbReference type="ChEBI" id="CHEBI:16723"/>
        <dbReference type="ChEBI" id="CHEBI:49252"/>
        <dbReference type="EC" id="1.13.11.54"/>
    </reaction>
</comment>
<dbReference type="PANTHER" id="PTHR23418:SF0">
    <property type="entry name" value="ACIREDUCTONE DIOXYGENASE"/>
    <property type="match status" value="1"/>
</dbReference>
<feature type="binding site" evidence="11">
    <location>
        <position position="91"/>
    </location>
    <ligand>
        <name>Fe(2+)</name>
        <dbReference type="ChEBI" id="CHEBI:29033"/>
        <note>for iron-dependent acireductone dioxygenase activity</note>
    </ligand>
</feature>
<organism evidence="12 13">
    <name type="scientific">Elysia crispata</name>
    <name type="common">lettuce slug</name>
    <dbReference type="NCBI Taxonomy" id="231223"/>
    <lineage>
        <taxon>Eukaryota</taxon>
        <taxon>Metazoa</taxon>
        <taxon>Spiralia</taxon>
        <taxon>Lophotrochozoa</taxon>
        <taxon>Mollusca</taxon>
        <taxon>Gastropoda</taxon>
        <taxon>Heterobranchia</taxon>
        <taxon>Euthyneura</taxon>
        <taxon>Panpulmonata</taxon>
        <taxon>Sacoglossa</taxon>
        <taxon>Placobranchoidea</taxon>
        <taxon>Plakobranchidae</taxon>
        <taxon>Elysia</taxon>
    </lineage>
</organism>
<evidence type="ECO:0000256" key="11">
    <source>
        <dbReference type="HAMAP-Rule" id="MF_03154"/>
    </source>
</evidence>
<protein>
    <recommendedName>
        <fullName evidence="11">Acireductone dioxygenase</fullName>
    </recommendedName>
    <alternativeName>
        <fullName evidence="11">Acireductone dioxygenase (Fe(2+)-requiring)</fullName>
        <shortName evidence="11">ARD'</shortName>
        <shortName evidence="11">Fe-ARD</shortName>
        <ecNumber evidence="11">1.13.11.54</ecNumber>
    </alternativeName>
    <alternativeName>
        <fullName evidence="11">Acireductone dioxygenase (Ni(2+)-requiring)</fullName>
        <shortName evidence="11">ARD</shortName>
        <shortName evidence="11">Ni-ARD</shortName>
        <ecNumber evidence="11">1.13.11.53</ecNumber>
    </alternativeName>
</protein>
<comment type="similarity">
    <text evidence="11">Belongs to the acireductone dioxygenase (ARD) family.</text>
</comment>
<keyword evidence="7 11" id="KW-0560">Oxidoreductase</keyword>
<feature type="binding site" evidence="11">
    <location>
        <position position="89"/>
    </location>
    <ligand>
        <name>Ni(2+)</name>
        <dbReference type="ChEBI" id="CHEBI:49786"/>
        <note>for nickel-dependent acireductone dioxygenase activity</note>
    </ligand>
</feature>
<keyword evidence="6 11" id="KW-0223">Dioxygenase</keyword>
<dbReference type="EC" id="1.13.11.53" evidence="11"/>
<evidence type="ECO:0000256" key="9">
    <source>
        <dbReference type="ARBA" id="ARBA00023167"/>
    </source>
</evidence>
<sequence length="181" mass="21182">MVLAWYLNDSVVNPRLPNKTDPPVYVSVQSLREQSGMECLTFDAKTVDENPEFAEMREERRFSYEDTVELSRESLPDYDKMLAKFFTEHLHADDEVRMVLSGTGYFDVRDKNDKWIRVAAEKDDMVIVPAGLYHRFTLDQKNYIKCKRLFAGSPVWTAYNRPEADSHPARKQYLDQMMHSS</sequence>
<dbReference type="SUPFAM" id="SSF51182">
    <property type="entry name" value="RmlC-like cupins"/>
    <property type="match status" value="1"/>
</dbReference>
<gene>
    <name evidence="12" type="ORF">RRG08_023899</name>
</gene>
<comment type="function">
    <text evidence="11">Catalyzes 2 different reactions between oxygen and the acireductone 1,2-dihydroxy-3-keto-5-methylthiopentene (DHK-MTPene) depending upon the metal bound in the active site. Fe-containing acireductone dioxygenase (Fe-ARD) produces formate and 2-keto-4-methylthiobutyrate (KMTB), the alpha-ketoacid precursor of methionine in the methionine recycle pathway. Ni-containing acireductone dioxygenase (Ni-ARD) produces methylthiopropionate, carbon monoxide and formate, and does not lie on the methionine recycle pathway.</text>
</comment>
<keyword evidence="9 11" id="KW-0486">Methionine biosynthesis</keyword>
<keyword evidence="5 11" id="KW-0479">Metal-binding</keyword>
<dbReference type="AlphaFoldDB" id="A0AAE1AD29"/>
<comment type="cofactor">
    <cofactor evidence="11">
        <name>Fe(2+)</name>
        <dbReference type="ChEBI" id="CHEBI:29033"/>
    </cofactor>
    <cofactor evidence="11">
        <name>Ni(2+)</name>
        <dbReference type="ChEBI" id="CHEBI:49786"/>
    </cofactor>
    <text evidence="11">Binds either 1 Fe or Ni cation per monomer. Iron-binding promotes an acireductone dioxygenase reaction producing 2-keto-4-methylthiobutyrate, while nickel-binding promotes an acireductone dioxygenase reaction producing 3-(methylsulfanyl)propanoate.</text>
</comment>
<dbReference type="GO" id="GO:0010308">
    <property type="term" value="F:acireductone dioxygenase (Ni2+-requiring) activity"/>
    <property type="evidence" value="ECO:0007669"/>
    <property type="project" value="UniProtKB-UniRule"/>
</dbReference>
<feature type="binding site" evidence="11">
    <location>
        <position position="95"/>
    </location>
    <ligand>
        <name>Ni(2+)</name>
        <dbReference type="ChEBI" id="CHEBI:49786"/>
        <note>for nickel-dependent acireductone dioxygenase activity</note>
    </ligand>
</feature>
<dbReference type="GO" id="GO:0005634">
    <property type="term" value="C:nucleus"/>
    <property type="evidence" value="ECO:0007669"/>
    <property type="project" value="UniProtKB-SubCell"/>
</dbReference>
<dbReference type="FunFam" id="2.60.120.10:FF:000099">
    <property type="entry name" value="1,2-dihydroxy-3-keto-5-methylthiopentene dioxygenase"/>
    <property type="match status" value="1"/>
</dbReference>